<keyword evidence="7" id="KW-1185">Reference proteome</keyword>
<reference evidence="6 7" key="1">
    <citation type="submission" date="2024-06" db="EMBL/GenBank/DDBJ databases">
        <title>Genomic Encyclopedia of Type Strains, Phase IV (KMG-IV): sequencing the most valuable type-strain genomes for metagenomic binning, comparative biology and taxonomic classification.</title>
        <authorList>
            <person name="Goeker M."/>
        </authorList>
    </citation>
    <scope>NUCLEOTIDE SEQUENCE [LARGE SCALE GENOMIC DNA]</scope>
    <source>
        <strain evidence="6 7">DSM 27865</strain>
    </source>
</reference>
<dbReference type="Pfam" id="PF00072">
    <property type="entry name" value="Response_reg"/>
    <property type="match status" value="1"/>
</dbReference>
<dbReference type="InterPro" id="IPR050595">
    <property type="entry name" value="Bact_response_regulator"/>
</dbReference>
<dbReference type="SMART" id="SM00448">
    <property type="entry name" value="REC"/>
    <property type="match status" value="1"/>
</dbReference>
<protein>
    <submittedName>
        <fullName evidence="6">Two-component system chemotaxis response regulator CheY</fullName>
    </submittedName>
</protein>
<dbReference type="SUPFAM" id="SSF52172">
    <property type="entry name" value="CheY-like"/>
    <property type="match status" value="1"/>
</dbReference>
<dbReference type="Proteomes" id="UP001549076">
    <property type="component" value="Unassembled WGS sequence"/>
</dbReference>
<evidence type="ECO:0000259" key="5">
    <source>
        <dbReference type="PROSITE" id="PS50110"/>
    </source>
</evidence>
<evidence type="ECO:0000313" key="6">
    <source>
        <dbReference type="EMBL" id="MET3791819.1"/>
    </source>
</evidence>
<comment type="caution">
    <text evidence="6">The sequence shown here is derived from an EMBL/GenBank/DDBJ whole genome shotgun (WGS) entry which is preliminary data.</text>
</comment>
<name>A0ABV2MZ97_9HYPH</name>
<evidence type="ECO:0000256" key="4">
    <source>
        <dbReference type="PROSITE-ProRule" id="PRU00169"/>
    </source>
</evidence>
<dbReference type="InterPro" id="IPR001789">
    <property type="entry name" value="Sig_transdc_resp-reg_receiver"/>
</dbReference>
<evidence type="ECO:0000256" key="1">
    <source>
        <dbReference type="ARBA" id="ARBA00022553"/>
    </source>
</evidence>
<feature type="domain" description="Response regulatory" evidence="5">
    <location>
        <begin position="4"/>
        <end position="120"/>
    </location>
</feature>
<proteinExistence type="predicted"/>
<keyword evidence="3" id="KW-0804">Transcription</keyword>
<keyword evidence="2" id="KW-0805">Transcription regulation</keyword>
<dbReference type="InterPro" id="IPR058245">
    <property type="entry name" value="NreC/VraR/RcsB-like_REC"/>
</dbReference>
<comment type="caution">
    <text evidence="4">Lacks conserved residue(s) required for the propagation of feature annotation.</text>
</comment>
<organism evidence="6 7">
    <name type="scientific">Aquamicrobium terrae</name>
    <dbReference type="NCBI Taxonomy" id="1324945"/>
    <lineage>
        <taxon>Bacteria</taxon>
        <taxon>Pseudomonadati</taxon>
        <taxon>Pseudomonadota</taxon>
        <taxon>Alphaproteobacteria</taxon>
        <taxon>Hyphomicrobiales</taxon>
        <taxon>Phyllobacteriaceae</taxon>
        <taxon>Aquamicrobium</taxon>
    </lineage>
</organism>
<dbReference type="InterPro" id="IPR011006">
    <property type="entry name" value="CheY-like_superfamily"/>
</dbReference>
<dbReference type="PANTHER" id="PTHR44591:SF3">
    <property type="entry name" value="RESPONSE REGULATORY DOMAIN-CONTAINING PROTEIN"/>
    <property type="match status" value="1"/>
</dbReference>
<evidence type="ECO:0000256" key="3">
    <source>
        <dbReference type="ARBA" id="ARBA00023163"/>
    </source>
</evidence>
<dbReference type="PROSITE" id="PS50110">
    <property type="entry name" value="RESPONSE_REGULATORY"/>
    <property type="match status" value="1"/>
</dbReference>
<evidence type="ECO:0000313" key="7">
    <source>
        <dbReference type="Proteomes" id="UP001549076"/>
    </source>
</evidence>
<dbReference type="RefSeq" id="WP_354194216.1">
    <property type="nucleotide sequence ID" value="NZ_JBEPML010000005.1"/>
</dbReference>
<dbReference type="PANTHER" id="PTHR44591">
    <property type="entry name" value="STRESS RESPONSE REGULATOR PROTEIN 1"/>
    <property type="match status" value="1"/>
</dbReference>
<evidence type="ECO:0000256" key="2">
    <source>
        <dbReference type="ARBA" id="ARBA00023015"/>
    </source>
</evidence>
<accession>A0ABV2MZ97</accession>
<sequence length="123" mass="13436">MKQSCMFVDASSVVRRVAKRILATPDMTVFESGSGAEAVEMCRQTMPHVIVVSTNLPDMSAVDLIRQIRAIDDPAAPKLLISLVEMDVGAIMRARRAGADGYLLKPFDRGQLLDSFRTLKIAA</sequence>
<dbReference type="Gene3D" id="3.40.50.2300">
    <property type="match status" value="1"/>
</dbReference>
<gene>
    <name evidence="6" type="ORF">ABID37_002027</name>
</gene>
<keyword evidence="1" id="KW-0597">Phosphoprotein</keyword>
<dbReference type="EMBL" id="JBEPML010000005">
    <property type="protein sequence ID" value="MET3791819.1"/>
    <property type="molecule type" value="Genomic_DNA"/>
</dbReference>
<dbReference type="CDD" id="cd17535">
    <property type="entry name" value="REC_NarL-like"/>
    <property type="match status" value="1"/>
</dbReference>